<accession>A0A6A6NQM3</accession>
<protein>
    <recommendedName>
        <fullName evidence="4">BZIP domain-containing protein</fullName>
    </recommendedName>
</protein>
<sequence>MRRNQRNSRARKQAYLKDLEHRWNECLRLGVQASADMQQAARKVSHENEQLRKMLHERGLTDDMIKDELLSSPTTGGPSDYSSASKLFAKL</sequence>
<evidence type="ECO:0000256" key="1">
    <source>
        <dbReference type="SAM" id="MobiDB-lite"/>
    </source>
</evidence>
<reference evidence="2" key="1">
    <citation type="journal article" date="2020" name="Stud. Mycol.">
        <title>101 Dothideomycetes genomes: a test case for predicting lifestyles and emergence of pathogens.</title>
        <authorList>
            <person name="Haridas S."/>
            <person name="Albert R."/>
            <person name="Binder M."/>
            <person name="Bloem J."/>
            <person name="Labutti K."/>
            <person name="Salamov A."/>
            <person name="Andreopoulos B."/>
            <person name="Baker S."/>
            <person name="Barry K."/>
            <person name="Bills G."/>
            <person name="Bluhm B."/>
            <person name="Cannon C."/>
            <person name="Castanera R."/>
            <person name="Culley D."/>
            <person name="Daum C."/>
            <person name="Ezra D."/>
            <person name="Gonzalez J."/>
            <person name="Henrissat B."/>
            <person name="Kuo A."/>
            <person name="Liang C."/>
            <person name="Lipzen A."/>
            <person name="Lutzoni F."/>
            <person name="Magnuson J."/>
            <person name="Mondo S."/>
            <person name="Nolan M."/>
            <person name="Ohm R."/>
            <person name="Pangilinan J."/>
            <person name="Park H.-J."/>
            <person name="Ramirez L."/>
            <person name="Alfaro M."/>
            <person name="Sun H."/>
            <person name="Tritt A."/>
            <person name="Yoshinaga Y."/>
            <person name="Zwiers L.-H."/>
            <person name="Turgeon B."/>
            <person name="Goodwin S."/>
            <person name="Spatafora J."/>
            <person name="Crous P."/>
            <person name="Grigoriev I."/>
        </authorList>
    </citation>
    <scope>NUCLEOTIDE SEQUENCE</scope>
    <source>
        <strain evidence="2">ATCC 16933</strain>
    </source>
</reference>
<evidence type="ECO:0008006" key="4">
    <source>
        <dbReference type="Google" id="ProtNLM"/>
    </source>
</evidence>
<dbReference type="Proteomes" id="UP000799766">
    <property type="component" value="Unassembled WGS sequence"/>
</dbReference>
<dbReference type="EMBL" id="MU001695">
    <property type="protein sequence ID" value="KAF2453712.1"/>
    <property type="molecule type" value="Genomic_DNA"/>
</dbReference>
<evidence type="ECO:0000313" key="3">
    <source>
        <dbReference type="Proteomes" id="UP000799766"/>
    </source>
</evidence>
<organism evidence="2 3">
    <name type="scientific">Lineolata rhizophorae</name>
    <dbReference type="NCBI Taxonomy" id="578093"/>
    <lineage>
        <taxon>Eukaryota</taxon>
        <taxon>Fungi</taxon>
        <taxon>Dikarya</taxon>
        <taxon>Ascomycota</taxon>
        <taxon>Pezizomycotina</taxon>
        <taxon>Dothideomycetes</taxon>
        <taxon>Dothideomycetes incertae sedis</taxon>
        <taxon>Lineolatales</taxon>
        <taxon>Lineolataceae</taxon>
        <taxon>Lineolata</taxon>
    </lineage>
</organism>
<gene>
    <name evidence="2" type="ORF">BDY21DRAFT_374518</name>
</gene>
<feature type="compositionally biased region" description="Polar residues" evidence="1">
    <location>
        <begin position="71"/>
        <end position="85"/>
    </location>
</feature>
<name>A0A6A6NQM3_9PEZI</name>
<proteinExistence type="predicted"/>
<keyword evidence="3" id="KW-1185">Reference proteome</keyword>
<dbReference type="AlphaFoldDB" id="A0A6A6NQM3"/>
<feature type="region of interest" description="Disordered" evidence="1">
    <location>
        <begin position="67"/>
        <end position="91"/>
    </location>
</feature>
<dbReference type="Gene3D" id="1.20.5.170">
    <property type="match status" value="1"/>
</dbReference>
<evidence type="ECO:0000313" key="2">
    <source>
        <dbReference type="EMBL" id="KAF2453712.1"/>
    </source>
</evidence>
<dbReference type="PANTHER" id="PTHR42070">
    <property type="entry name" value="FILAMENT ASSOCIATED PROTEIN, PUTATIVE (AFU_ORTHOLOGUE AFUA_8G06630)-RELATED"/>
    <property type="match status" value="1"/>
</dbReference>
<dbReference type="PANTHER" id="PTHR42070:SF1">
    <property type="entry name" value="FILAMENT ASSOCIATED PROTEIN, PUTATIVE (AFU_ORTHOLOGUE AFUA_8G06630)-RELATED"/>
    <property type="match status" value="1"/>
</dbReference>
<dbReference type="OrthoDB" id="4505928at2759"/>